<proteinExistence type="predicted"/>
<dbReference type="EMBL" id="CAKOFQ010006660">
    <property type="protein sequence ID" value="CAH1955496.1"/>
    <property type="molecule type" value="Genomic_DNA"/>
</dbReference>
<accession>A0A9P0JIY6</accession>
<evidence type="ECO:0000259" key="2">
    <source>
        <dbReference type="Pfam" id="PF07530"/>
    </source>
</evidence>
<dbReference type="InterPro" id="IPR006579">
    <property type="entry name" value="Pre_C2HC_dom"/>
</dbReference>
<organism evidence="3 4">
    <name type="scientific">Acanthoscelides obtectus</name>
    <name type="common">Bean weevil</name>
    <name type="synonym">Bruchus obtectus</name>
    <dbReference type="NCBI Taxonomy" id="200917"/>
    <lineage>
        <taxon>Eukaryota</taxon>
        <taxon>Metazoa</taxon>
        <taxon>Ecdysozoa</taxon>
        <taxon>Arthropoda</taxon>
        <taxon>Hexapoda</taxon>
        <taxon>Insecta</taxon>
        <taxon>Pterygota</taxon>
        <taxon>Neoptera</taxon>
        <taxon>Endopterygota</taxon>
        <taxon>Coleoptera</taxon>
        <taxon>Polyphaga</taxon>
        <taxon>Cucujiformia</taxon>
        <taxon>Chrysomeloidea</taxon>
        <taxon>Chrysomelidae</taxon>
        <taxon>Bruchinae</taxon>
        <taxon>Bruchini</taxon>
        <taxon>Acanthoscelides</taxon>
    </lineage>
</organism>
<name>A0A9P0JIY6_ACAOB</name>
<dbReference type="AlphaFoldDB" id="A0A9P0JIY6"/>
<feature type="domain" description="Pre-C2HC" evidence="2">
    <location>
        <begin position="337"/>
        <end position="396"/>
    </location>
</feature>
<evidence type="ECO:0000313" key="4">
    <source>
        <dbReference type="Proteomes" id="UP001152888"/>
    </source>
</evidence>
<dbReference type="PANTHER" id="PTHR34239:SF2">
    <property type="entry name" value="TRANSPOSABLE ELEMENT P TRANSPOSASE_THAP9 CONSERVED DOMAIN-CONTAINING PROTEIN"/>
    <property type="match status" value="1"/>
</dbReference>
<sequence length="432" mass="48523">MSENRKSKKRKIKELLQDLLENSSVSEISDGPQPSDDEDPEMICPIADLSKANRVQPPNGLLVLLEKKTSDNLGPEVHSDILDLLSVFLSKGLDVDGRKTTLEQYPILKGCEALKPPEINPEIKSCLTQAVLRHDMCLSKLQGQLAVAISASAVPLNTIYEERKKSDTPPSTHEELEKFGDPMKLVADAFYSLSKHRRCLIVPCLDDSVKDILETCPIDSFLFGQNFTEKLKCSSEANKFGTSIKKKPKILRTVTTASTSSRLPSSSKQIAGSSRRGSQFFHYRQGIRIIPKSEDDYRRIIRLFGEEEVPHHTFPLRSERNIHAVIRGVPATLSETEINEELQQRGYAPLHIIRLKRGGGVPMPLVVVILPTLEKSQQLFNEHELLGLAIRVEVQKNSRLIMQWILQRDYLCSSEYVSSRFAPENEGSNNSN</sequence>
<feature type="region of interest" description="Disordered" evidence="1">
    <location>
        <begin position="22"/>
        <end position="42"/>
    </location>
</feature>
<keyword evidence="4" id="KW-1185">Reference proteome</keyword>
<dbReference type="PANTHER" id="PTHR34239">
    <property type="entry name" value="APPLE DOMAIN-CONTAINING PROTEIN"/>
    <property type="match status" value="1"/>
</dbReference>
<comment type="caution">
    <text evidence="3">The sequence shown here is derived from an EMBL/GenBank/DDBJ whole genome shotgun (WGS) entry which is preliminary data.</text>
</comment>
<reference evidence="3" key="1">
    <citation type="submission" date="2022-03" db="EMBL/GenBank/DDBJ databases">
        <authorList>
            <person name="Sayadi A."/>
        </authorList>
    </citation>
    <scope>NUCLEOTIDE SEQUENCE</scope>
</reference>
<dbReference type="Proteomes" id="UP001152888">
    <property type="component" value="Unassembled WGS sequence"/>
</dbReference>
<evidence type="ECO:0000313" key="3">
    <source>
        <dbReference type="EMBL" id="CAH1955496.1"/>
    </source>
</evidence>
<dbReference type="Pfam" id="PF07530">
    <property type="entry name" value="PRE_C2HC"/>
    <property type="match status" value="1"/>
</dbReference>
<evidence type="ECO:0000256" key="1">
    <source>
        <dbReference type="SAM" id="MobiDB-lite"/>
    </source>
</evidence>
<gene>
    <name evidence="3" type="ORF">ACAOBT_LOCUS1090</name>
</gene>
<dbReference type="OrthoDB" id="190098at2759"/>
<protein>
    <recommendedName>
        <fullName evidence="2">Pre-C2HC domain-containing protein</fullName>
    </recommendedName>
</protein>